<name>A0A9P9IIW6_9PLEO</name>
<feature type="domain" description="Plastocyanin-like" evidence="7">
    <location>
        <begin position="223"/>
        <end position="377"/>
    </location>
</feature>
<evidence type="ECO:0000313" key="11">
    <source>
        <dbReference type="Proteomes" id="UP000700596"/>
    </source>
</evidence>
<evidence type="ECO:0000256" key="3">
    <source>
        <dbReference type="ARBA" id="ARBA00023002"/>
    </source>
</evidence>
<dbReference type="InterPro" id="IPR011707">
    <property type="entry name" value="Cu-oxidase-like_N"/>
</dbReference>
<feature type="region of interest" description="Disordered" evidence="5">
    <location>
        <begin position="378"/>
        <end position="397"/>
    </location>
</feature>
<dbReference type="Pfam" id="PF00394">
    <property type="entry name" value="Cu-oxidase"/>
    <property type="match status" value="1"/>
</dbReference>
<feature type="chain" id="PRO_5040199273" evidence="6">
    <location>
        <begin position="27"/>
        <end position="627"/>
    </location>
</feature>
<comment type="caution">
    <text evidence="10">The sequence shown here is derived from an EMBL/GenBank/DDBJ whole genome shotgun (WGS) entry which is preliminary data.</text>
</comment>
<evidence type="ECO:0000259" key="8">
    <source>
        <dbReference type="Pfam" id="PF07731"/>
    </source>
</evidence>
<keyword evidence="3" id="KW-0560">Oxidoreductase</keyword>
<dbReference type="InterPro" id="IPR002355">
    <property type="entry name" value="Cu_oxidase_Cu_BS"/>
</dbReference>
<evidence type="ECO:0000256" key="5">
    <source>
        <dbReference type="SAM" id="MobiDB-lite"/>
    </source>
</evidence>
<reference evidence="10" key="1">
    <citation type="journal article" date="2021" name="Nat. Commun.">
        <title>Genetic determinants of endophytism in the Arabidopsis root mycobiome.</title>
        <authorList>
            <person name="Mesny F."/>
            <person name="Miyauchi S."/>
            <person name="Thiergart T."/>
            <person name="Pickel B."/>
            <person name="Atanasova L."/>
            <person name="Karlsson M."/>
            <person name="Huettel B."/>
            <person name="Barry K.W."/>
            <person name="Haridas S."/>
            <person name="Chen C."/>
            <person name="Bauer D."/>
            <person name="Andreopoulos W."/>
            <person name="Pangilinan J."/>
            <person name="LaButti K."/>
            <person name="Riley R."/>
            <person name="Lipzen A."/>
            <person name="Clum A."/>
            <person name="Drula E."/>
            <person name="Henrissat B."/>
            <person name="Kohler A."/>
            <person name="Grigoriev I.V."/>
            <person name="Martin F.M."/>
            <person name="Hacquard S."/>
        </authorList>
    </citation>
    <scope>NUCLEOTIDE SEQUENCE</scope>
    <source>
        <strain evidence="10">MPI-CAGE-CH-0243</strain>
    </source>
</reference>
<dbReference type="InterPro" id="IPR045087">
    <property type="entry name" value="Cu-oxidase_fam"/>
</dbReference>
<dbReference type="PROSITE" id="PS00080">
    <property type="entry name" value="MULTICOPPER_OXIDASE2"/>
    <property type="match status" value="1"/>
</dbReference>
<dbReference type="Proteomes" id="UP000700596">
    <property type="component" value="Unassembled WGS sequence"/>
</dbReference>
<feature type="domain" description="Plastocyanin-like" evidence="8">
    <location>
        <begin position="464"/>
        <end position="587"/>
    </location>
</feature>
<evidence type="ECO:0000256" key="1">
    <source>
        <dbReference type="ARBA" id="ARBA00010609"/>
    </source>
</evidence>
<sequence length="627" mass="69596">MTIMVFISRSFILSLSLLKTTTFVSGRALEPRQRGPNFIPRTVTTDFPGCEYPDGWVGCNTDSNRGCWVRDPTGKEYNITTDYETEWPIGKERTYNLTINESTWNGDGTPKNFAQLINGVYPGPLIQACWGDTVIVNVKSELPTNGTAIHFHGVRQLNSNAMDGTSGVTQCPIAGGDSFQYKFKMTQYGHSWYHSHYSTQYSEGAAGAFLVHGPHSSNWDFESAPIVVNDWIHERTYKTFSKVLASPAAMPTADSILFNGVGKTKTTGTFFDYPQKFETGKKYLIRIINASTGLHFNFEIDNHDLTLIATDFVAINESKGNQRVSVGIGQRYTFVVEAKPRTVSSNGRYWMRTRWSSCSGQIKDRVLQWTPGILSYSDSGTGDPTTSASSGSISCDDEPASKLVPVVKWKLNDNNPQNNPLDNTYETGIEDARFHNNATRWSITDTPLWLDWSNPLVFNLGNSSWNPEYGVVSYNYNKVDGLVYLVINSGNLSPPLHKPVKGASPAHPIHLHGHDFAIVGSGKGTYDPTKVPAFNINAPRRDTAMLPGAGWLAIAWKPDNPGAWLLHCHIAWHAGSGMALNILERKDDIKVDLGQAQQGCEKWKSWLADPARPIDRFNPARDQEEGI</sequence>
<dbReference type="AlphaFoldDB" id="A0A9P9IIW6"/>
<dbReference type="GO" id="GO:0005507">
    <property type="term" value="F:copper ion binding"/>
    <property type="evidence" value="ECO:0007669"/>
    <property type="project" value="InterPro"/>
</dbReference>
<dbReference type="PANTHER" id="PTHR11709">
    <property type="entry name" value="MULTI-COPPER OXIDASE"/>
    <property type="match status" value="1"/>
</dbReference>
<evidence type="ECO:0000256" key="6">
    <source>
        <dbReference type="SAM" id="SignalP"/>
    </source>
</evidence>
<dbReference type="OrthoDB" id="2121828at2759"/>
<feature type="domain" description="Plastocyanin-like" evidence="9">
    <location>
        <begin position="99"/>
        <end position="214"/>
    </location>
</feature>
<proteinExistence type="inferred from homology"/>
<feature type="signal peptide" evidence="6">
    <location>
        <begin position="1"/>
        <end position="26"/>
    </location>
</feature>
<dbReference type="InterPro" id="IPR011706">
    <property type="entry name" value="Cu-oxidase_C"/>
</dbReference>
<keyword evidence="2" id="KW-0479">Metal-binding</keyword>
<dbReference type="GO" id="GO:0016491">
    <property type="term" value="F:oxidoreductase activity"/>
    <property type="evidence" value="ECO:0007669"/>
    <property type="project" value="UniProtKB-KW"/>
</dbReference>
<accession>A0A9P9IIW6</accession>
<dbReference type="PROSITE" id="PS00079">
    <property type="entry name" value="MULTICOPPER_OXIDASE1"/>
    <property type="match status" value="1"/>
</dbReference>
<dbReference type="FunFam" id="2.60.40.420:FF:000045">
    <property type="entry name" value="Laccase 2"/>
    <property type="match status" value="1"/>
</dbReference>
<comment type="similarity">
    <text evidence="1">Belongs to the multicopper oxidase family.</text>
</comment>
<evidence type="ECO:0000256" key="2">
    <source>
        <dbReference type="ARBA" id="ARBA00022723"/>
    </source>
</evidence>
<dbReference type="Gene3D" id="2.60.40.420">
    <property type="entry name" value="Cupredoxins - blue copper proteins"/>
    <property type="match status" value="3"/>
</dbReference>
<dbReference type="EMBL" id="JAGMWT010000010">
    <property type="protein sequence ID" value="KAH7121144.1"/>
    <property type="molecule type" value="Genomic_DNA"/>
</dbReference>
<keyword evidence="6" id="KW-0732">Signal</keyword>
<evidence type="ECO:0000259" key="9">
    <source>
        <dbReference type="Pfam" id="PF07732"/>
    </source>
</evidence>
<dbReference type="InterPro" id="IPR008972">
    <property type="entry name" value="Cupredoxin"/>
</dbReference>
<dbReference type="PANTHER" id="PTHR11709:SF71">
    <property type="entry name" value="OXIDOREDUCTASE TPCJ"/>
    <property type="match status" value="1"/>
</dbReference>
<dbReference type="SUPFAM" id="SSF49503">
    <property type="entry name" value="Cupredoxins"/>
    <property type="match status" value="3"/>
</dbReference>
<gene>
    <name evidence="10" type="ORF">B0J11DRAFT_590031</name>
</gene>
<keyword evidence="11" id="KW-1185">Reference proteome</keyword>
<dbReference type="InterPro" id="IPR033138">
    <property type="entry name" value="Cu_oxidase_CS"/>
</dbReference>
<evidence type="ECO:0000256" key="4">
    <source>
        <dbReference type="ARBA" id="ARBA00023008"/>
    </source>
</evidence>
<dbReference type="FunFam" id="2.60.40.420:FF:000021">
    <property type="entry name" value="Extracellular dihydrogeodin oxidase/laccase"/>
    <property type="match status" value="1"/>
</dbReference>
<dbReference type="CDD" id="cd13901">
    <property type="entry name" value="CuRO_3_MaLCC_like"/>
    <property type="match status" value="1"/>
</dbReference>
<organism evidence="10 11">
    <name type="scientific">Dendryphion nanum</name>
    <dbReference type="NCBI Taxonomy" id="256645"/>
    <lineage>
        <taxon>Eukaryota</taxon>
        <taxon>Fungi</taxon>
        <taxon>Dikarya</taxon>
        <taxon>Ascomycota</taxon>
        <taxon>Pezizomycotina</taxon>
        <taxon>Dothideomycetes</taxon>
        <taxon>Pleosporomycetidae</taxon>
        <taxon>Pleosporales</taxon>
        <taxon>Torulaceae</taxon>
        <taxon>Dendryphion</taxon>
    </lineage>
</organism>
<dbReference type="InterPro" id="IPR001117">
    <property type="entry name" value="Cu-oxidase_2nd"/>
</dbReference>
<keyword evidence="4" id="KW-0186">Copper</keyword>
<dbReference type="Pfam" id="PF07732">
    <property type="entry name" value="Cu-oxidase_3"/>
    <property type="match status" value="1"/>
</dbReference>
<dbReference type="Pfam" id="PF07731">
    <property type="entry name" value="Cu-oxidase_2"/>
    <property type="match status" value="1"/>
</dbReference>
<evidence type="ECO:0000259" key="7">
    <source>
        <dbReference type="Pfam" id="PF00394"/>
    </source>
</evidence>
<feature type="compositionally biased region" description="Polar residues" evidence="5">
    <location>
        <begin position="378"/>
        <end position="393"/>
    </location>
</feature>
<evidence type="ECO:0000313" key="10">
    <source>
        <dbReference type="EMBL" id="KAH7121144.1"/>
    </source>
</evidence>
<protein>
    <submittedName>
        <fullName evidence="10">Multicopper oxidase</fullName>
    </submittedName>
</protein>